<evidence type="ECO:0000256" key="4">
    <source>
        <dbReference type="ARBA" id="ARBA00022989"/>
    </source>
</evidence>
<dbReference type="OrthoDB" id="442680at2759"/>
<comment type="caution">
    <text evidence="6">Lacks conserved residue(s) required for the propagation of feature annotation.</text>
</comment>
<evidence type="ECO:0000256" key="6">
    <source>
        <dbReference type="RuleBase" id="RU365102"/>
    </source>
</evidence>
<dbReference type="PANTHER" id="PTHR12608:SF1">
    <property type="entry name" value="TRANSMEMBRANE PROTEIN 165"/>
    <property type="match status" value="1"/>
</dbReference>
<comment type="similarity">
    <text evidence="2 6">Belongs to the GDT1 family.</text>
</comment>
<organism evidence="7 8">
    <name type="scientific">Strongylus vulgaris</name>
    <name type="common">Blood worm</name>
    <dbReference type="NCBI Taxonomy" id="40348"/>
    <lineage>
        <taxon>Eukaryota</taxon>
        <taxon>Metazoa</taxon>
        <taxon>Ecdysozoa</taxon>
        <taxon>Nematoda</taxon>
        <taxon>Chromadorea</taxon>
        <taxon>Rhabditida</taxon>
        <taxon>Rhabditina</taxon>
        <taxon>Rhabditomorpha</taxon>
        <taxon>Strongyloidea</taxon>
        <taxon>Strongylidae</taxon>
        <taxon>Strongylus</taxon>
    </lineage>
</organism>
<evidence type="ECO:0000313" key="7">
    <source>
        <dbReference type="EMBL" id="VDM85970.1"/>
    </source>
</evidence>
<feature type="non-terminal residue" evidence="7">
    <location>
        <position position="73"/>
    </location>
</feature>
<dbReference type="GO" id="GO:0032472">
    <property type="term" value="P:Golgi calcium ion transport"/>
    <property type="evidence" value="ECO:0007669"/>
    <property type="project" value="TreeGrafter"/>
</dbReference>
<feature type="transmembrane region" description="Helical" evidence="6">
    <location>
        <begin position="15"/>
        <end position="36"/>
    </location>
</feature>
<keyword evidence="8" id="KW-1185">Reference proteome</keyword>
<reference evidence="7 8" key="1">
    <citation type="submission" date="2018-11" db="EMBL/GenBank/DDBJ databases">
        <authorList>
            <consortium name="Pathogen Informatics"/>
        </authorList>
    </citation>
    <scope>NUCLEOTIDE SEQUENCE [LARGE SCALE GENOMIC DNA]</scope>
</reference>
<evidence type="ECO:0000256" key="3">
    <source>
        <dbReference type="ARBA" id="ARBA00022692"/>
    </source>
</evidence>
<proteinExistence type="inferred from homology"/>
<dbReference type="InterPro" id="IPR001727">
    <property type="entry name" value="GDT1-like"/>
</dbReference>
<evidence type="ECO:0000256" key="2">
    <source>
        <dbReference type="ARBA" id="ARBA00009190"/>
    </source>
</evidence>
<comment type="subcellular location">
    <subcellularLocation>
        <location evidence="1 6">Membrane</location>
        <topology evidence="1 6">Multi-pass membrane protein</topology>
    </subcellularLocation>
</comment>
<protein>
    <recommendedName>
        <fullName evidence="6">GDT1 family protein</fullName>
    </recommendedName>
</protein>
<accession>A0A3P7JJU6</accession>
<dbReference type="GO" id="GO:0005384">
    <property type="term" value="F:manganese ion transmembrane transporter activity"/>
    <property type="evidence" value="ECO:0007669"/>
    <property type="project" value="TreeGrafter"/>
</dbReference>
<dbReference type="Pfam" id="PF01169">
    <property type="entry name" value="GDT1"/>
    <property type="match status" value="1"/>
</dbReference>
<dbReference type="GO" id="GO:0016020">
    <property type="term" value="C:membrane"/>
    <property type="evidence" value="ECO:0007669"/>
    <property type="project" value="UniProtKB-SubCell"/>
</dbReference>
<keyword evidence="4 6" id="KW-1133">Transmembrane helix</keyword>
<sequence length="73" mass="7747">MEAGRAGQNRSSSSAWLIFSFVSRIFIEAFTMTFVAEWGDRSQLTTIILAARENIAGVIGGGILGHAICTGIA</sequence>
<evidence type="ECO:0000256" key="1">
    <source>
        <dbReference type="ARBA" id="ARBA00004141"/>
    </source>
</evidence>
<dbReference type="GO" id="GO:0005794">
    <property type="term" value="C:Golgi apparatus"/>
    <property type="evidence" value="ECO:0007669"/>
    <property type="project" value="TreeGrafter"/>
</dbReference>
<gene>
    <name evidence="7" type="ORF">SVUK_LOCUS20968</name>
</gene>
<keyword evidence="5 6" id="KW-0472">Membrane</keyword>
<evidence type="ECO:0000256" key="5">
    <source>
        <dbReference type="ARBA" id="ARBA00023136"/>
    </source>
</evidence>
<keyword evidence="3 6" id="KW-0812">Transmembrane</keyword>
<dbReference type="AlphaFoldDB" id="A0A3P7JJU6"/>
<dbReference type="Proteomes" id="UP000270094">
    <property type="component" value="Unassembled WGS sequence"/>
</dbReference>
<evidence type="ECO:0000313" key="8">
    <source>
        <dbReference type="Proteomes" id="UP000270094"/>
    </source>
</evidence>
<name>A0A3P7JJU6_STRVU</name>
<dbReference type="GO" id="GO:0015085">
    <property type="term" value="F:calcium ion transmembrane transporter activity"/>
    <property type="evidence" value="ECO:0007669"/>
    <property type="project" value="TreeGrafter"/>
</dbReference>
<dbReference type="GO" id="GO:0032468">
    <property type="term" value="P:Golgi calcium ion homeostasis"/>
    <property type="evidence" value="ECO:0007669"/>
    <property type="project" value="TreeGrafter"/>
</dbReference>
<dbReference type="EMBL" id="UYYB01148042">
    <property type="protein sequence ID" value="VDM85970.1"/>
    <property type="molecule type" value="Genomic_DNA"/>
</dbReference>
<dbReference type="PANTHER" id="PTHR12608">
    <property type="entry name" value="TRANSMEMBRANE PROTEIN HTP-1 RELATED"/>
    <property type="match status" value="1"/>
</dbReference>